<feature type="region of interest" description="Disordered" evidence="2">
    <location>
        <begin position="239"/>
        <end position="307"/>
    </location>
</feature>
<dbReference type="InterPro" id="IPR033031">
    <property type="entry name" value="Scc2/Nipped-B"/>
</dbReference>
<dbReference type="OrthoDB" id="418242at2759"/>
<gene>
    <name evidence="4" type="ORF">PACLA_8A001297</name>
</gene>
<evidence type="ECO:0000256" key="1">
    <source>
        <dbReference type="RuleBase" id="RU364107"/>
    </source>
</evidence>
<proteinExistence type="inferred from homology"/>
<comment type="subcellular location">
    <subcellularLocation>
        <location evidence="1">Nucleus</location>
    </subcellularLocation>
</comment>
<dbReference type="InterPro" id="IPR024986">
    <property type="entry name" value="Nipped-B_C"/>
</dbReference>
<keyword evidence="1" id="KW-0677">Repeat</keyword>
<dbReference type="GO" id="GO:0071169">
    <property type="term" value="P:establishment of protein localization to chromatin"/>
    <property type="evidence" value="ECO:0007669"/>
    <property type="project" value="TreeGrafter"/>
</dbReference>
<dbReference type="GO" id="GO:0140588">
    <property type="term" value="P:chromatin looping"/>
    <property type="evidence" value="ECO:0007669"/>
    <property type="project" value="InterPro"/>
</dbReference>
<name>A0A7D9IM08_PARCT</name>
<dbReference type="Pfam" id="PF12830">
    <property type="entry name" value="Nipped-B_C"/>
    <property type="match status" value="1"/>
</dbReference>
<dbReference type="GO" id="GO:0034087">
    <property type="term" value="P:establishment of mitotic sister chromatid cohesion"/>
    <property type="evidence" value="ECO:0007669"/>
    <property type="project" value="TreeGrafter"/>
</dbReference>
<feature type="domain" description="Sister chromatid cohesion C-terminal" evidence="3">
    <location>
        <begin position="2"/>
        <end position="98"/>
    </location>
</feature>
<dbReference type="GO" id="GO:0010468">
    <property type="term" value="P:regulation of gene expression"/>
    <property type="evidence" value="ECO:0007669"/>
    <property type="project" value="InterPro"/>
</dbReference>
<feature type="compositionally biased region" description="Basic residues" evidence="2">
    <location>
        <begin position="291"/>
        <end position="307"/>
    </location>
</feature>
<feature type="compositionally biased region" description="Polar residues" evidence="2">
    <location>
        <begin position="251"/>
        <end position="267"/>
    </location>
</feature>
<evidence type="ECO:0000313" key="4">
    <source>
        <dbReference type="EMBL" id="CAB4008649.1"/>
    </source>
</evidence>
<sequence length="307" mass="35446">MKALAGVKMSFDLQKVLHKDEPFVRGFREENTSLLSHLYLILRSSRQHRRSFLLSLLRMIDDEKKNGLDMLLFVVDTMAFFPYSTLEEPLFVIHNIDSKLSFSGMNILQSFQQALTPVQTENGDVRDDVEDNAEKIFERLPTDLKLLESCWKSWQNCMLLLHLRHHLKETYNLHDSKCRKYSPSEPSKAYDKAITRKPGVKFHPGQPICCLESGCMLPSREEFVEQYLEFKTMIMNLDKSEDDSDHDSTGRESPSGETGGESCQDTVQSKEKRPAKPRKTPSRKTPSSSKARPKPRSKKKRKKISFQ</sequence>
<dbReference type="GO" id="GO:0061775">
    <property type="term" value="F:cohesin loader activity"/>
    <property type="evidence" value="ECO:0007669"/>
    <property type="project" value="InterPro"/>
</dbReference>
<keyword evidence="1" id="KW-0131">Cell cycle</keyword>
<evidence type="ECO:0000256" key="2">
    <source>
        <dbReference type="SAM" id="MobiDB-lite"/>
    </source>
</evidence>
<reference evidence="4" key="1">
    <citation type="submission" date="2020-04" db="EMBL/GenBank/DDBJ databases">
        <authorList>
            <person name="Alioto T."/>
            <person name="Alioto T."/>
            <person name="Gomez Garrido J."/>
        </authorList>
    </citation>
    <scope>NUCLEOTIDE SEQUENCE</scope>
    <source>
        <strain evidence="4">A484AB</strain>
    </source>
</reference>
<evidence type="ECO:0000259" key="3">
    <source>
        <dbReference type="Pfam" id="PF12830"/>
    </source>
</evidence>
<accession>A0A7D9IM08</accession>
<dbReference type="PANTHER" id="PTHR21704">
    <property type="entry name" value="NIPPED-B-LIKE PROTEIN DELANGIN SCC2-RELATED"/>
    <property type="match status" value="1"/>
</dbReference>
<dbReference type="AlphaFoldDB" id="A0A7D9IM08"/>
<evidence type="ECO:0000313" key="5">
    <source>
        <dbReference type="Proteomes" id="UP001152795"/>
    </source>
</evidence>
<keyword evidence="1" id="KW-0539">Nucleus</keyword>
<dbReference type="GO" id="GO:0003682">
    <property type="term" value="F:chromatin binding"/>
    <property type="evidence" value="ECO:0007669"/>
    <property type="project" value="TreeGrafter"/>
</dbReference>
<organism evidence="4 5">
    <name type="scientific">Paramuricea clavata</name>
    <name type="common">Red gorgonian</name>
    <name type="synonym">Violescent sea-whip</name>
    <dbReference type="NCBI Taxonomy" id="317549"/>
    <lineage>
        <taxon>Eukaryota</taxon>
        <taxon>Metazoa</taxon>
        <taxon>Cnidaria</taxon>
        <taxon>Anthozoa</taxon>
        <taxon>Octocorallia</taxon>
        <taxon>Malacalcyonacea</taxon>
        <taxon>Plexauridae</taxon>
        <taxon>Paramuricea</taxon>
    </lineage>
</organism>
<dbReference type="GO" id="GO:0090694">
    <property type="term" value="C:Scc2-Scc4 cohesin loading complex"/>
    <property type="evidence" value="ECO:0007669"/>
    <property type="project" value="TreeGrafter"/>
</dbReference>
<protein>
    <recommendedName>
        <fullName evidence="1">Nipped-B protein</fullName>
    </recommendedName>
</protein>
<keyword evidence="5" id="KW-1185">Reference proteome</keyword>
<dbReference type="PANTHER" id="PTHR21704:SF18">
    <property type="entry name" value="NIPPED-B-LIKE PROTEIN"/>
    <property type="match status" value="1"/>
</dbReference>
<comment type="caution">
    <text evidence="4">The sequence shown here is derived from an EMBL/GenBank/DDBJ whole genome shotgun (WGS) entry which is preliminary data.</text>
</comment>
<dbReference type="Proteomes" id="UP001152795">
    <property type="component" value="Unassembled WGS sequence"/>
</dbReference>
<dbReference type="EMBL" id="CACRXK020006190">
    <property type="protein sequence ID" value="CAB4008649.1"/>
    <property type="molecule type" value="Genomic_DNA"/>
</dbReference>
<comment type="similarity">
    <text evidence="1">Belongs to the SCC2/Nipped-B family.</text>
</comment>
<dbReference type="GO" id="GO:1990414">
    <property type="term" value="P:replication-born double-strand break repair via sister chromatid exchange"/>
    <property type="evidence" value="ECO:0007669"/>
    <property type="project" value="TreeGrafter"/>
</dbReference>